<dbReference type="InterPro" id="IPR016181">
    <property type="entry name" value="Acyl_CoA_acyltransferase"/>
</dbReference>
<comment type="caution">
    <text evidence="2">The sequence shown here is derived from an EMBL/GenBank/DDBJ whole genome shotgun (WGS) entry which is preliminary data.</text>
</comment>
<name>A0ABW9ZKT6_9HYPH</name>
<dbReference type="PROSITE" id="PS51186">
    <property type="entry name" value="GNAT"/>
    <property type="match status" value="1"/>
</dbReference>
<gene>
    <name evidence="2" type="ORF">GWI71_14605</name>
</gene>
<organism evidence="2 3">
    <name type="scientific">Pannonibacter tanglangensis</name>
    <dbReference type="NCBI Taxonomy" id="2750084"/>
    <lineage>
        <taxon>Bacteria</taxon>
        <taxon>Pseudomonadati</taxon>
        <taxon>Pseudomonadota</taxon>
        <taxon>Alphaproteobacteria</taxon>
        <taxon>Hyphomicrobiales</taxon>
        <taxon>Stappiaceae</taxon>
        <taxon>Pannonibacter</taxon>
    </lineage>
</organism>
<sequence length="182" mass="19369">MTLGIASGRLRLRPLAATDIDRVARFLGDFEVAGMLARVPHPYDRADGLEKLRAAEAAAARWPDVEEIGFAIDHDDGLVGAVSFRALRATPVIGYWLGRPYWGQGLMSEAVRAALGWLFTATGAAAVEASVMQDNPASSALLRKQGFDVIGPDACSSLARCGTVPAIRMRLERAAFLGSSNA</sequence>
<dbReference type="PANTHER" id="PTHR43328">
    <property type="entry name" value="ACETYLTRANSFERASE-RELATED"/>
    <property type="match status" value="1"/>
</dbReference>
<dbReference type="EMBL" id="JAABLP010000003">
    <property type="protein sequence ID" value="NBN64921.1"/>
    <property type="molecule type" value="Genomic_DNA"/>
</dbReference>
<dbReference type="PANTHER" id="PTHR43328:SF1">
    <property type="entry name" value="N-ACETYLTRANSFERASE DOMAIN-CONTAINING PROTEIN"/>
    <property type="match status" value="1"/>
</dbReference>
<keyword evidence="3" id="KW-1185">Reference proteome</keyword>
<evidence type="ECO:0000313" key="3">
    <source>
        <dbReference type="Proteomes" id="UP000541347"/>
    </source>
</evidence>
<protein>
    <submittedName>
        <fullName evidence="2">GNAT family N-acetyltransferase</fullName>
    </submittedName>
</protein>
<evidence type="ECO:0000313" key="2">
    <source>
        <dbReference type="EMBL" id="NBN64921.1"/>
    </source>
</evidence>
<feature type="domain" description="N-acetyltransferase" evidence="1">
    <location>
        <begin position="10"/>
        <end position="174"/>
    </location>
</feature>
<accession>A0ABW9ZKT6</accession>
<dbReference type="Proteomes" id="UP000541347">
    <property type="component" value="Unassembled WGS sequence"/>
</dbReference>
<evidence type="ECO:0000259" key="1">
    <source>
        <dbReference type="PROSITE" id="PS51186"/>
    </source>
</evidence>
<dbReference type="Pfam" id="PF13302">
    <property type="entry name" value="Acetyltransf_3"/>
    <property type="match status" value="1"/>
</dbReference>
<dbReference type="InterPro" id="IPR000182">
    <property type="entry name" value="GNAT_dom"/>
</dbReference>
<reference evidence="2 3" key="1">
    <citation type="submission" date="2020-01" db="EMBL/GenBank/DDBJ databases">
        <authorList>
            <person name="Peng S.Y."/>
            <person name="Li J."/>
            <person name="Wang M."/>
            <person name="Wang L."/>
            <person name="Wang C.Q."/>
            <person name="Wang J.R."/>
        </authorList>
    </citation>
    <scope>NUCLEOTIDE SEQUENCE [LARGE SCALE GENOMIC DNA]</scope>
    <source>
        <strain evidence="2 3">XCT-34</strain>
    </source>
</reference>
<dbReference type="RefSeq" id="WP_161676853.1">
    <property type="nucleotide sequence ID" value="NZ_JAABLP010000003.1"/>
</dbReference>
<dbReference type="Gene3D" id="3.40.630.30">
    <property type="match status" value="1"/>
</dbReference>
<dbReference type="SUPFAM" id="SSF55729">
    <property type="entry name" value="Acyl-CoA N-acyltransferases (Nat)"/>
    <property type="match status" value="1"/>
</dbReference>
<proteinExistence type="predicted"/>